<reference evidence="1 2" key="1">
    <citation type="submission" date="2015-11" db="EMBL/GenBank/DDBJ databases">
        <title>Expanding the genomic diversity of Burkholderia species for the development of highly accurate diagnostics.</title>
        <authorList>
            <person name="Sahl J."/>
            <person name="Keim P."/>
            <person name="Wagner D."/>
        </authorList>
    </citation>
    <scope>NUCLEOTIDE SEQUENCE [LARGE SCALE GENOMIC DNA]</scope>
    <source>
        <strain evidence="1 2">MSMB1585WGS</strain>
    </source>
</reference>
<evidence type="ECO:0000313" key="2">
    <source>
        <dbReference type="Proteomes" id="UP000057910"/>
    </source>
</evidence>
<name>A0ABD4E102_9BURK</name>
<accession>A0ABD4E102</accession>
<gene>
    <name evidence="1" type="ORF">WJ68_16300</name>
</gene>
<dbReference type="EMBL" id="LPAD01000071">
    <property type="protein sequence ID" value="KVN83472.1"/>
    <property type="molecule type" value="Genomic_DNA"/>
</dbReference>
<organism evidence="1 2">
    <name type="scientific">Burkholderia ubonensis</name>
    <dbReference type="NCBI Taxonomy" id="101571"/>
    <lineage>
        <taxon>Bacteria</taxon>
        <taxon>Pseudomonadati</taxon>
        <taxon>Pseudomonadota</taxon>
        <taxon>Betaproteobacteria</taxon>
        <taxon>Burkholderiales</taxon>
        <taxon>Burkholderiaceae</taxon>
        <taxon>Burkholderia</taxon>
        <taxon>Burkholderia cepacia complex</taxon>
    </lineage>
</organism>
<dbReference type="Proteomes" id="UP000057910">
    <property type="component" value="Unassembled WGS sequence"/>
</dbReference>
<dbReference type="RefSeq" id="WP_060040335.1">
    <property type="nucleotide sequence ID" value="NZ_LPAD01000071.1"/>
</dbReference>
<evidence type="ECO:0000313" key="1">
    <source>
        <dbReference type="EMBL" id="KVN83472.1"/>
    </source>
</evidence>
<protein>
    <submittedName>
        <fullName evidence="1">Uncharacterized protein</fullName>
    </submittedName>
</protein>
<sequence length="167" mass="18495">MPGNKKPRRKYRRKRTNAIAALETLNRSHVIGEVLTNFYVPLDAEDQRDVAIAFGGSIDAISKGKGTAEHMQNLACMCNVSLVLAEHGFGPEYEQDVVAALDALFRMQLRFKRTGVWGFDPIGLAALRRAFDVHTAQVEIAGQGELMAAGNEVKMRIKEGDFYREAA</sequence>
<dbReference type="AlphaFoldDB" id="A0ABD4E102"/>
<proteinExistence type="predicted"/>
<comment type="caution">
    <text evidence="1">The sequence shown here is derived from an EMBL/GenBank/DDBJ whole genome shotgun (WGS) entry which is preliminary data.</text>
</comment>